<accession>T1ICT9</accession>
<proteinExistence type="predicted"/>
<dbReference type="EnsemblMetazoa" id="RPRC014109-RA">
    <property type="protein sequence ID" value="RPRC014109-PA"/>
    <property type="gene ID" value="RPRC014109"/>
</dbReference>
<dbReference type="AlphaFoldDB" id="T1ICT9"/>
<dbReference type="EMBL" id="ACPB03016506">
    <property type="status" value="NOT_ANNOTATED_CDS"/>
    <property type="molecule type" value="Genomic_DNA"/>
</dbReference>
<dbReference type="Proteomes" id="UP000015103">
    <property type="component" value="Unassembled WGS sequence"/>
</dbReference>
<dbReference type="VEuPathDB" id="VectorBase:RPRC014109"/>
<dbReference type="InParanoid" id="T1ICT9"/>
<reference evidence="1" key="1">
    <citation type="submission" date="2015-05" db="UniProtKB">
        <authorList>
            <consortium name="EnsemblMetazoa"/>
        </authorList>
    </citation>
    <scope>IDENTIFICATION</scope>
</reference>
<name>T1ICT9_RHOPR</name>
<protein>
    <submittedName>
        <fullName evidence="1">Uncharacterized protein</fullName>
    </submittedName>
</protein>
<evidence type="ECO:0000313" key="1">
    <source>
        <dbReference type="EnsemblMetazoa" id="RPRC014109-PA"/>
    </source>
</evidence>
<sequence length="224" mass="26139">MEKSQGDDILEAVKKIDLDQFRWDNDVDINRCETTEDIKLLENVLTDGLYDSDDISYIVENAAVNISERKSIEKELKYIEEEIAKNREQVEAARKKFESFNIDEFTKDLHDWGKGITMETVSKMSSEEVNQKLLDISKRLQDLGKDQKGLGSIPEISESLKRYNDLLKGTINLKPKDPTQFKDYKFPKPKHVILTKEIKERAEQLKMPDYVTDMIQKMDDDREN</sequence>
<dbReference type="GeneID" id="141457866"/>
<dbReference type="HOGENOM" id="CLU_1236398_0_0_1"/>
<evidence type="ECO:0000313" key="2">
    <source>
        <dbReference type="Proteomes" id="UP000015103"/>
    </source>
</evidence>
<keyword evidence="2" id="KW-1185">Reference proteome</keyword>
<dbReference type="RefSeq" id="XP_073991294.1">
    <property type="nucleotide sequence ID" value="XM_074135193.1"/>
</dbReference>
<organism evidence="1 2">
    <name type="scientific">Rhodnius prolixus</name>
    <name type="common">Triatomid bug</name>
    <dbReference type="NCBI Taxonomy" id="13249"/>
    <lineage>
        <taxon>Eukaryota</taxon>
        <taxon>Metazoa</taxon>
        <taxon>Ecdysozoa</taxon>
        <taxon>Arthropoda</taxon>
        <taxon>Hexapoda</taxon>
        <taxon>Insecta</taxon>
        <taxon>Pterygota</taxon>
        <taxon>Neoptera</taxon>
        <taxon>Paraneoptera</taxon>
        <taxon>Hemiptera</taxon>
        <taxon>Heteroptera</taxon>
        <taxon>Panheteroptera</taxon>
        <taxon>Cimicomorpha</taxon>
        <taxon>Reduviidae</taxon>
        <taxon>Triatominae</taxon>
        <taxon>Rhodnius</taxon>
    </lineage>
</organism>